<comment type="caution">
    <text evidence="2">The sequence shown here is derived from an EMBL/GenBank/DDBJ whole genome shotgun (WGS) entry which is preliminary data.</text>
</comment>
<evidence type="ECO:0000259" key="1">
    <source>
        <dbReference type="Pfam" id="PF00582"/>
    </source>
</evidence>
<evidence type="ECO:0000313" key="2">
    <source>
        <dbReference type="EMBL" id="RCG28610.1"/>
    </source>
</evidence>
<feature type="domain" description="UspA" evidence="1">
    <location>
        <begin position="8"/>
        <end position="142"/>
    </location>
</feature>
<dbReference type="EMBL" id="QOIL01000013">
    <property type="protein sequence ID" value="RCG28610.1"/>
    <property type="molecule type" value="Genomic_DNA"/>
</dbReference>
<dbReference type="AlphaFoldDB" id="A0A367FG88"/>
<dbReference type="InterPro" id="IPR006016">
    <property type="entry name" value="UspA"/>
</dbReference>
<dbReference type="PANTHER" id="PTHR46553">
    <property type="entry name" value="ADENINE NUCLEOTIDE ALPHA HYDROLASES-LIKE SUPERFAMILY PROTEIN"/>
    <property type="match status" value="1"/>
</dbReference>
<dbReference type="Gene3D" id="3.40.50.620">
    <property type="entry name" value="HUPs"/>
    <property type="match status" value="1"/>
</dbReference>
<gene>
    <name evidence="2" type="ORF">DQ384_22955</name>
</gene>
<dbReference type="InterPro" id="IPR014729">
    <property type="entry name" value="Rossmann-like_a/b/a_fold"/>
</dbReference>
<dbReference type="Proteomes" id="UP000253094">
    <property type="component" value="Unassembled WGS sequence"/>
</dbReference>
<dbReference type="SUPFAM" id="SSF52402">
    <property type="entry name" value="Adenine nucleotide alpha hydrolases-like"/>
    <property type="match status" value="1"/>
</dbReference>
<dbReference type="PANTHER" id="PTHR46553:SF3">
    <property type="entry name" value="ADENINE NUCLEOTIDE ALPHA HYDROLASES-LIKE SUPERFAMILY PROTEIN"/>
    <property type="match status" value="1"/>
</dbReference>
<organism evidence="2 3">
    <name type="scientific">Sphaerisporangium album</name>
    <dbReference type="NCBI Taxonomy" id="509200"/>
    <lineage>
        <taxon>Bacteria</taxon>
        <taxon>Bacillati</taxon>
        <taxon>Actinomycetota</taxon>
        <taxon>Actinomycetes</taxon>
        <taxon>Streptosporangiales</taxon>
        <taxon>Streptosporangiaceae</taxon>
        <taxon>Sphaerisporangium</taxon>
    </lineage>
</organism>
<name>A0A367FG88_9ACTN</name>
<keyword evidence="3" id="KW-1185">Reference proteome</keyword>
<reference evidence="2 3" key="1">
    <citation type="submission" date="2018-06" db="EMBL/GenBank/DDBJ databases">
        <title>Sphaerisporangium craniellae sp. nov., isolated from a marine sponge in the South China Sea.</title>
        <authorList>
            <person name="Li L."/>
        </authorList>
    </citation>
    <scope>NUCLEOTIDE SEQUENCE [LARGE SCALE GENOMIC DNA]</scope>
    <source>
        <strain evidence="2 3">CCTCC AA 208026</strain>
    </source>
</reference>
<dbReference type="Pfam" id="PF00582">
    <property type="entry name" value="Usp"/>
    <property type="match status" value="1"/>
</dbReference>
<proteinExistence type="predicted"/>
<accession>A0A367FG88</accession>
<dbReference type="OrthoDB" id="3424785at2"/>
<protein>
    <submittedName>
        <fullName evidence="2">Universal stress protein</fullName>
    </submittedName>
</protein>
<sequence>MSAEMSTERIVVGMDHRSESRVALGWAAAEANRRGADLVVVHASDTPSPAPYAPVFRRAEAERRRLSERAALDRAISVVEEEYPDLAVRRYTSLESPVKDLLRHTEAADLLVLGSSAPGAEAHLGPLLLACLRHARCPVVVVNGGAGVPPRRTLSAARG</sequence>
<evidence type="ECO:0000313" key="3">
    <source>
        <dbReference type="Proteomes" id="UP000253094"/>
    </source>
</evidence>